<dbReference type="InterPro" id="IPR036711">
    <property type="entry name" value="VSV_matrix_sf"/>
</dbReference>
<evidence type="ECO:0000256" key="14">
    <source>
        <dbReference type="ARBA" id="ARBA00023136"/>
    </source>
</evidence>
<comment type="similarity">
    <text evidence="3">Belongs to the vesiculoviruses matrix protein family.</text>
</comment>
<evidence type="ECO:0000256" key="6">
    <source>
        <dbReference type="ARBA" id="ARBA00022553"/>
    </source>
</evidence>
<comment type="subcellular location">
    <subcellularLocation>
        <location evidence="1">Host cytoplasm</location>
    </subcellularLocation>
    <subcellularLocation>
        <location evidence="17">Host nucleus membrane</location>
        <topology evidence="17">Peripheral membrane protein</topology>
    </subcellularLocation>
    <subcellularLocation>
        <location evidence="2">Virion</location>
    </subcellularLocation>
</comment>
<evidence type="ECO:0000256" key="17">
    <source>
        <dbReference type="ARBA" id="ARBA00037802"/>
    </source>
</evidence>
<evidence type="ECO:0000256" key="4">
    <source>
        <dbReference type="ARBA" id="ARBA00017678"/>
    </source>
</evidence>
<dbReference type="GO" id="GO:0039660">
    <property type="term" value="F:structural constituent of virion"/>
    <property type="evidence" value="ECO:0007669"/>
    <property type="project" value="UniProtKB-KW"/>
</dbReference>
<accession>A0A7T0Q971</accession>
<dbReference type="Gene3D" id="3.10.460.10">
    <property type="entry name" value="VSV matrix protein"/>
    <property type="match status" value="1"/>
</dbReference>
<keyword evidence="9" id="KW-1188">Viral release from host cell</keyword>
<name>A0A7T0Q971_9RHAB</name>
<keyword evidence="6" id="KW-0597">Phosphoprotein</keyword>
<organism evidence="19">
    <name type="scientific">American bat vesiculovirus</name>
    <dbReference type="NCBI Taxonomy" id="1972564"/>
    <lineage>
        <taxon>Viruses</taxon>
        <taxon>Riboviria</taxon>
        <taxon>Orthornavirae</taxon>
        <taxon>Negarnaviricota</taxon>
        <taxon>Haploviricotina</taxon>
        <taxon>Monjiviricetes</taxon>
        <taxon>Mononegavirales</taxon>
        <taxon>Rhabdoviridae</taxon>
        <taxon>Alpharhabdovirinae</taxon>
        <taxon>Vesiculovirus</taxon>
        <taxon>Vesiculovirus eptesicus</taxon>
    </lineage>
</organism>
<keyword evidence="11" id="KW-0053">Apoptosis</keyword>
<dbReference type="SUPFAM" id="SSF75404">
    <property type="entry name" value="VSV matrix protein"/>
    <property type="match status" value="1"/>
</dbReference>
<evidence type="ECO:0000256" key="5">
    <source>
        <dbReference type="ARBA" id="ARBA00022462"/>
    </source>
</evidence>
<comment type="function">
    <text evidence="18">Forms a double layer around the helical nucleocapsid, the inner matrix layer binding to the N helix and the outer matrix layer binding to the envelope glycoprotein. Plays a major role in assembly and budding of virion, by recruiting cellular partners of the ESCRT complexes that play a key role in releasing the budding particle from the host membrane. Condensates the ribonucleocapsid core during virus assembly. Inhibits the host mRNA nuclear export thereby inducing the shut off of cellular transcription and preventing the interferon signaling and the establishment of antiviral state in infected cells. This shutoff presumably inhibits interferon signaling and thus establishment of antiviral state in virus infected cells. Induces cell-rounding, cytoskeleton disorganization and apoptosis in infected cell. Inhibits host transcription, possibly through interaction with host DNA repair factor IIH/TFIIH GTF2H5 subunit.</text>
</comment>
<evidence type="ECO:0000256" key="9">
    <source>
        <dbReference type="ARBA" id="ARBA00022612"/>
    </source>
</evidence>
<dbReference type="InterPro" id="IPR009397">
    <property type="entry name" value="Vesiculo_matrix"/>
</dbReference>
<dbReference type="EMBL" id="MT561344">
    <property type="protein sequence ID" value="QPL20084.1"/>
    <property type="molecule type" value="Viral_cRNA"/>
</dbReference>
<dbReference type="GO" id="GO:0044200">
    <property type="term" value="C:host cell nuclear membrane"/>
    <property type="evidence" value="ECO:0007669"/>
    <property type="project" value="UniProtKB-SubCell"/>
</dbReference>
<evidence type="ECO:0000256" key="2">
    <source>
        <dbReference type="ARBA" id="ARBA00004328"/>
    </source>
</evidence>
<evidence type="ECO:0000256" key="15">
    <source>
        <dbReference type="ARBA" id="ARBA00023200"/>
    </source>
</evidence>
<keyword evidence="7" id="KW-1048">Host nucleus</keyword>
<dbReference type="Pfam" id="PF06326">
    <property type="entry name" value="Vesiculo_matrix"/>
    <property type="match status" value="1"/>
</dbReference>
<evidence type="ECO:0000256" key="7">
    <source>
        <dbReference type="ARBA" id="ARBA00022562"/>
    </source>
</evidence>
<evidence type="ECO:0000256" key="8">
    <source>
        <dbReference type="ARBA" id="ARBA00022581"/>
    </source>
</evidence>
<keyword evidence="5" id="KW-1187">Viral budding via the host ESCRT complexes</keyword>
<evidence type="ECO:0000256" key="12">
    <source>
        <dbReference type="ARBA" id="ARBA00022844"/>
    </source>
</evidence>
<keyword evidence="14" id="KW-0472">Membrane</keyword>
<evidence type="ECO:0000256" key="10">
    <source>
        <dbReference type="ARBA" id="ARBA00022637"/>
    </source>
</evidence>
<keyword evidence="16" id="KW-0468">Viral matrix protein</keyword>
<keyword evidence="10" id="KW-1198">Viral budding</keyword>
<evidence type="ECO:0000256" key="3">
    <source>
        <dbReference type="ARBA" id="ARBA00010182"/>
    </source>
</evidence>
<proteinExistence type="inferred from homology"/>
<evidence type="ECO:0000313" key="19">
    <source>
        <dbReference type="EMBL" id="QPL20084.1"/>
    </source>
</evidence>
<keyword evidence="15" id="KW-1035">Host cytoplasm</keyword>
<reference evidence="19" key="1">
    <citation type="journal article" date="2021" name="Viruses">
        <title>Novel and diverse non-rabies rhabdoviruses identified in bats with human exposure, South Dakota, USA.</title>
        <authorList>
            <person name="Hause B."/>
        </authorList>
    </citation>
    <scope>NUCLEOTIDE SEQUENCE</scope>
    <source>
        <strain evidence="19">20-0654</strain>
    </source>
</reference>
<keyword evidence="12" id="KW-0946">Virion</keyword>
<keyword evidence="13" id="KW-1043">Host membrane</keyword>
<dbReference type="GO" id="GO:0039702">
    <property type="term" value="P:viral budding via host ESCRT complex"/>
    <property type="evidence" value="ECO:0007669"/>
    <property type="project" value="UniProtKB-KW"/>
</dbReference>
<evidence type="ECO:0000256" key="13">
    <source>
        <dbReference type="ARBA" id="ARBA00022870"/>
    </source>
</evidence>
<evidence type="ECO:0000256" key="16">
    <source>
        <dbReference type="ARBA" id="ARBA00023311"/>
    </source>
</evidence>
<dbReference type="GO" id="GO:0019031">
    <property type="term" value="C:viral envelope"/>
    <property type="evidence" value="ECO:0007669"/>
    <property type="project" value="InterPro"/>
</dbReference>
<dbReference type="GO" id="GO:0030430">
    <property type="term" value="C:host cell cytoplasm"/>
    <property type="evidence" value="ECO:0007669"/>
    <property type="project" value="UniProtKB-SubCell"/>
</dbReference>
<sequence length="211" mass="24112">MMLSLKKTLSKKIKSFTETKSAPGVVDAPFWMDPPPYNPDFQEDIRSQTVSVIFQGALRIVSNRMFKSFEEAVLVSSLWEKDYDGYSGKRPFYRVILLVLIRRLKMVGQVMRSGGIYEYVSEINGRTTIHHDLGNLPEFNSSEEVFVKTWDLNGRRGSIKFKIQLGEIDPDPSLDQILNPSVFSSKEEFLSGCKMLGIEFKEESDKLVLVK</sequence>
<gene>
    <name evidence="19" type="primary">M</name>
</gene>
<evidence type="ECO:0000256" key="18">
    <source>
        <dbReference type="ARBA" id="ARBA00049944"/>
    </source>
</evidence>
<protein>
    <recommendedName>
        <fullName evidence="4">Matrix protein</fullName>
    </recommendedName>
</protein>
<evidence type="ECO:0000256" key="1">
    <source>
        <dbReference type="ARBA" id="ARBA00004192"/>
    </source>
</evidence>
<evidence type="ECO:0000256" key="11">
    <source>
        <dbReference type="ARBA" id="ARBA00022703"/>
    </source>
</evidence>
<keyword evidence="8" id="KW-0945">Host-virus interaction</keyword>